<evidence type="ECO:0000256" key="5">
    <source>
        <dbReference type="PIRSR" id="PIRSR004846-1"/>
    </source>
</evidence>
<name>A0A162L794_9CLOT</name>
<dbReference type="SUPFAM" id="SSF53850">
    <property type="entry name" value="Periplasmic binding protein-like II"/>
    <property type="match status" value="1"/>
</dbReference>
<evidence type="ECO:0000256" key="1">
    <source>
        <dbReference type="ARBA" id="ARBA00009175"/>
    </source>
</evidence>
<comment type="caution">
    <text evidence="7">The sequence shown here is derived from an EMBL/GenBank/DDBJ whole genome shotgun (WGS) entry which is preliminary data.</text>
</comment>
<evidence type="ECO:0000256" key="3">
    <source>
        <dbReference type="ARBA" id="ARBA00022723"/>
    </source>
</evidence>
<proteinExistence type="inferred from homology"/>
<dbReference type="PATRIC" id="fig|1538.10.peg.661"/>
<dbReference type="Pfam" id="PF13531">
    <property type="entry name" value="SBP_bac_11"/>
    <property type="match status" value="1"/>
</dbReference>
<feature type="binding site" evidence="5">
    <location>
        <position position="208"/>
    </location>
    <ligand>
        <name>molybdate</name>
        <dbReference type="ChEBI" id="CHEBI:36264"/>
    </ligand>
</feature>
<protein>
    <submittedName>
        <fullName evidence="7">Molybdate-binding periplasmic protein</fullName>
    </submittedName>
</protein>
<evidence type="ECO:0000256" key="2">
    <source>
        <dbReference type="ARBA" id="ARBA00022505"/>
    </source>
</evidence>
<dbReference type="OrthoDB" id="9785015at2"/>
<dbReference type="GO" id="GO:0030973">
    <property type="term" value="F:molybdate ion binding"/>
    <property type="evidence" value="ECO:0007669"/>
    <property type="project" value="TreeGrafter"/>
</dbReference>
<feature type="chain" id="PRO_5039648814" evidence="6">
    <location>
        <begin position="22"/>
        <end position="273"/>
    </location>
</feature>
<dbReference type="GO" id="GO:0015689">
    <property type="term" value="P:molybdate ion transport"/>
    <property type="evidence" value="ECO:0007669"/>
    <property type="project" value="InterPro"/>
</dbReference>
<feature type="binding site" evidence="5">
    <location>
        <position position="53"/>
    </location>
    <ligand>
        <name>molybdate</name>
        <dbReference type="ChEBI" id="CHEBI:36264"/>
    </ligand>
</feature>
<dbReference type="PANTHER" id="PTHR30632">
    <property type="entry name" value="MOLYBDATE-BINDING PERIPLASMIC PROTEIN"/>
    <property type="match status" value="1"/>
</dbReference>
<dbReference type="GO" id="GO:0046872">
    <property type="term" value="F:metal ion binding"/>
    <property type="evidence" value="ECO:0007669"/>
    <property type="project" value="UniProtKB-KW"/>
</dbReference>
<dbReference type="InterPro" id="IPR050682">
    <property type="entry name" value="ModA/WtpA"/>
</dbReference>
<feature type="binding site" evidence="5">
    <location>
        <position position="190"/>
    </location>
    <ligand>
        <name>molybdate</name>
        <dbReference type="ChEBI" id="CHEBI:36264"/>
    </ligand>
</feature>
<dbReference type="EMBL" id="LITT01000002">
    <property type="protein sequence ID" value="OAA92092.1"/>
    <property type="molecule type" value="Genomic_DNA"/>
</dbReference>
<dbReference type="Gene3D" id="3.40.190.10">
    <property type="entry name" value="Periplasmic binding protein-like II"/>
    <property type="match status" value="2"/>
</dbReference>
<dbReference type="NCBIfam" id="TIGR01256">
    <property type="entry name" value="modA"/>
    <property type="match status" value="1"/>
</dbReference>
<dbReference type="GO" id="GO:1901359">
    <property type="term" value="F:tungstate binding"/>
    <property type="evidence" value="ECO:0007669"/>
    <property type="project" value="UniProtKB-ARBA"/>
</dbReference>
<comment type="similarity">
    <text evidence="1">Belongs to the bacterial solute-binding protein ModA family.</text>
</comment>
<keyword evidence="4 6" id="KW-0732">Signal</keyword>
<dbReference type="CDD" id="cd13537">
    <property type="entry name" value="PBP2_YvgL_like"/>
    <property type="match status" value="1"/>
</dbReference>
<organism evidence="7 8">
    <name type="scientific">Clostridium ljungdahlii</name>
    <dbReference type="NCBI Taxonomy" id="1538"/>
    <lineage>
        <taxon>Bacteria</taxon>
        <taxon>Bacillati</taxon>
        <taxon>Bacillota</taxon>
        <taxon>Clostridia</taxon>
        <taxon>Eubacteriales</taxon>
        <taxon>Clostridiaceae</taxon>
        <taxon>Clostridium</taxon>
    </lineage>
</organism>
<gene>
    <name evidence="7" type="primary">modA_1</name>
    <name evidence="7" type="ORF">WY13_00179</name>
</gene>
<dbReference type="RefSeq" id="WP_063553836.1">
    <property type="nucleotide sequence ID" value="NZ_LITT01000002.1"/>
</dbReference>
<dbReference type="AlphaFoldDB" id="A0A162L794"/>
<dbReference type="FunFam" id="3.40.190.10:FF:000035">
    <property type="entry name" value="Molybdate ABC transporter substrate-binding protein"/>
    <property type="match status" value="1"/>
</dbReference>
<evidence type="ECO:0000313" key="7">
    <source>
        <dbReference type="EMBL" id="OAA92092.1"/>
    </source>
</evidence>
<dbReference type="InterPro" id="IPR005950">
    <property type="entry name" value="ModA"/>
</dbReference>
<evidence type="ECO:0000313" key="8">
    <source>
        <dbReference type="Proteomes" id="UP000077407"/>
    </source>
</evidence>
<reference evidence="7 8" key="1">
    <citation type="journal article" date="2015" name="Biotechnol. Bioeng.">
        <title>Genome sequence and phenotypic characterization of Caulobacter segnis.</title>
        <authorList>
            <person name="Patel S."/>
            <person name="Fletcher B."/>
            <person name="Scott D.C."/>
            <person name="Ely B."/>
        </authorList>
    </citation>
    <scope>NUCLEOTIDE SEQUENCE [LARGE SCALE GENOMIC DNA]</scope>
    <source>
        <strain evidence="7 8">ERI-2</strain>
    </source>
</reference>
<keyword evidence="3 5" id="KW-0479">Metal-binding</keyword>
<feature type="signal peptide" evidence="6">
    <location>
        <begin position="1"/>
        <end position="21"/>
    </location>
</feature>
<dbReference type="PANTHER" id="PTHR30632:SF0">
    <property type="entry name" value="SULFATE-BINDING PROTEIN"/>
    <property type="match status" value="1"/>
</dbReference>
<evidence type="ECO:0000256" key="6">
    <source>
        <dbReference type="SAM" id="SignalP"/>
    </source>
</evidence>
<dbReference type="Proteomes" id="UP000077407">
    <property type="component" value="Unassembled WGS sequence"/>
</dbReference>
<dbReference type="InterPro" id="IPR041879">
    <property type="entry name" value="YvgL-like_PBP2"/>
</dbReference>
<evidence type="ECO:0000256" key="4">
    <source>
        <dbReference type="ARBA" id="ARBA00022729"/>
    </source>
</evidence>
<dbReference type="PROSITE" id="PS51257">
    <property type="entry name" value="PROKAR_LIPOPROTEIN"/>
    <property type="match status" value="1"/>
</dbReference>
<sequence>MKKLKKSLALILILIVTTMAAGCGGSQSSSEKKSDSSAKQEKAVTLTVSAAASLKDSMNEIKQLYAKDHPNVTITYNFGASGTLQQQIEQGAPADIFISAATKQMDALKGKNLLVNDTIANLLKNDVVLIVPKNSSSNVKSFNDLASDKVKKVALGEVKSVPVGQYSQEILTNLKIMDKVQPKAIYGKDVKEVLTWVETGNADAGIVYKTDALVSKKVNIAATAPENSHKDVVYPAAVIKASKNPTQAKDFLKFLSSDKAKAVFQKYGFKLGK</sequence>
<feature type="binding site" evidence="5">
    <location>
        <position position="81"/>
    </location>
    <ligand>
        <name>molybdate</name>
        <dbReference type="ChEBI" id="CHEBI:36264"/>
    </ligand>
</feature>
<keyword evidence="2 5" id="KW-0500">Molybdenum</keyword>
<dbReference type="PIRSF" id="PIRSF004846">
    <property type="entry name" value="ModA"/>
    <property type="match status" value="1"/>
</dbReference>
<accession>A0A162L794</accession>